<feature type="region of interest" description="Disordered" evidence="1">
    <location>
        <begin position="43"/>
        <end position="73"/>
    </location>
</feature>
<dbReference type="RefSeq" id="WP_127947993.1">
    <property type="nucleotide sequence ID" value="NZ_RKLN01000005.1"/>
</dbReference>
<dbReference type="OrthoDB" id="4468173at2"/>
<proteinExistence type="predicted"/>
<feature type="compositionally biased region" description="Polar residues" evidence="1">
    <location>
        <begin position="54"/>
        <end position="73"/>
    </location>
</feature>
<keyword evidence="3" id="KW-1185">Reference proteome</keyword>
<organism evidence="2 3">
    <name type="scientific">Rhodococcus spongiicola</name>
    <dbReference type="NCBI Taxonomy" id="2487352"/>
    <lineage>
        <taxon>Bacteria</taxon>
        <taxon>Bacillati</taxon>
        <taxon>Actinomycetota</taxon>
        <taxon>Actinomycetes</taxon>
        <taxon>Mycobacteriales</taxon>
        <taxon>Nocardiaceae</taxon>
        <taxon>Rhodococcus</taxon>
    </lineage>
</organism>
<evidence type="ECO:0000313" key="3">
    <source>
        <dbReference type="Proteomes" id="UP000284333"/>
    </source>
</evidence>
<sequence>MSTAVALICLALLAGFVYRYVSPDRRSRLFRLEQFRPAAPLAGIFDEPDRAGTDGTSSSPARRGDQSSVAKLD</sequence>
<evidence type="ECO:0000313" key="2">
    <source>
        <dbReference type="EMBL" id="RVW01686.1"/>
    </source>
</evidence>
<evidence type="ECO:0000256" key="1">
    <source>
        <dbReference type="SAM" id="MobiDB-lite"/>
    </source>
</evidence>
<dbReference type="Proteomes" id="UP000284333">
    <property type="component" value="Unassembled WGS sequence"/>
</dbReference>
<name>A0A3S3A7Z3_9NOCA</name>
<accession>A0A3S3A7Z3</accession>
<dbReference type="AlphaFoldDB" id="A0A3S3A7Z3"/>
<protein>
    <submittedName>
        <fullName evidence="2">Uncharacterized protein</fullName>
    </submittedName>
</protein>
<comment type="caution">
    <text evidence="2">The sequence shown here is derived from an EMBL/GenBank/DDBJ whole genome shotgun (WGS) entry which is preliminary data.</text>
</comment>
<dbReference type="EMBL" id="RKLN01000005">
    <property type="protein sequence ID" value="RVW01686.1"/>
    <property type="molecule type" value="Genomic_DNA"/>
</dbReference>
<reference evidence="2 3" key="1">
    <citation type="submission" date="2018-11" db="EMBL/GenBank/DDBJ databases">
        <title>Rhodococcus spongicola sp. nov. and Rhodococcus xishaensis sp. nov. from marine sponges.</title>
        <authorList>
            <person name="Li L."/>
            <person name="Lin H.W."/>
        </authorList>
    </citation>
    <scope>NUCLEOTIDE SEQUENCE [LARGE SCALE GENOMIC DNA]</scope>
    <source>
        <strain evidence="2 3">LHW50502</strain>
    </source>
</reference>
<gene>
    <name evidence="2" type="ORF">EF834_14895</name>
</gene>